<gene>
    <name evidence="6" type="ORF">ACJMK2_013080</name>
</gene>
<dbReference type="InterPro" id="IPR012883">
    <property type="entry name" value="ERp29_N"/>
</dbReference>
<dbReference type="Pfam" id="PF07912">
    <property type="entry name" value="ERp29_N"/>
    <property type="match status" value="1"/>
</dbReference>
<evidence type="ECO:0000256" key="2">
    <source>
        <dbReference type="ARBA" id="ARBA00022824"/>
    </source>
</evidence>
<dbReference type="PANTHER" id="PTHR12211:SF0">
    <property type="entry name" value="ENDOPLASMIC RETICULUM RESIDENT PROTEIN 29"/>
    <property type="match status" value="1"/>
</dbReference>
<evidence type="ECO:0000256" key="3">
    <source>
        <dbReference type="SAM" id="SignalP"/>
    </source>
</evidence>
<sequence length="250" mass="28245">MASSIVVVICSVVIFAFFQLITGEAVKGSVPLNSGVFQKVIDKYQAVLVKFDETYPYGEKQDTFKKVAQATISQSDLLVAEVQIADYGDKENFDLGEKYGVKKENYPVYRLFLKGKPESILYKGSATNADDIKKFIMKESGLWLGLPACLEEFDKLVKQFYKASGEERNAIITQAEEEAKKLTAESEKASAEVYIKTMKKIAEKGDNFVDLEIERVEKLKDGKISDKKKEQLSERLNILTSFQLRMKDEL</sequence>
<evidence type="ECO:0000313" key="6">
    <source>
        <dbReference type="EMBL" id="KAL3858492.1"/>
    </source>
</evidence>
<protein>
    <recommendedName>
        <fullName evidence="1">Endoplasmic reticulum resident protein 29</fullName>
    </recommendedName>
</protein>
<dbReference type="SUPFAM" id="SSF52833">
    <property type="entry name" value="Thioredoxin-like"/>
    <property type="match status" value="1"/>
</dbReference>
<feature type="signal peptide" evidence="3">
    <location>
        <begin position="1"/>
        <end position="23"/>
    </location>
</feature>
<dbReference type="AlphaFoldDB" id="A0ABD3VA85"/>
<dbReference type="FunFam" id="1.20.1150.12:FF:000001">
    <property type="entry name" value="Endoplasmic reticulum resident protein 29"/>
    <property type="match status" value="1"/>
</dbReference>
<keyword evidence="2" id="KW-0256">Endoplasmic reticulum</keyword>
<dbReference type="Gene3D" id="1.20.1150.12">
    <property type="entry name" value="Endoplasmic reticulum resident protein 29, C-terminal domain"/>
    <property type="match status" value="1"/>
</dbReference>
<dbReference type="InterPro" id="IPR036356">
    <property type="entry name" value="ERp29_C_sf"/>
</dbReference>
<evidence type="ECO:0000259" key="4">
    <source>
        <dbReference type="Pfam" id="PF07749"/>
    </source>
</evidence>
<comment type="caution">
    <text evidence="6">The sequence shown here is derived from an EMBL/GenBank/DDBJ whole genome shotgun (WGS) entry which is preliminary data.</text>
</comment>
<dbReference type="EMBL" id="JBJQND010000013">
    <property type="protein sequence ID" value="KAL3858492.1"/>
    <property type="molecule type" value="Genomic_DNA"/>
</dbReference>
<dbReference type="FunFam" id="3.40.30.10:FF:000133">
    <property type="entry name" value="Endoplasmic reticulum resident protein 29"/>
    <property type="match status" value="1"/>
</dbReference>
<dbReference type="PANTHER" id="PTHR12211">
    <property type="entry name" value="ENDOPLASMIC RETICULUM PROTEIN ERP29"/>
    <property type="match status" value="1"/>
</dbReference>
<dbReference type="InterPro" id="IPR011679">
    <property type="entry name" value="ERp29_C"/>
</dbReference>
<feature type="domain" description="ERp29 N-terminal" evidence="5">
    <location>
        <begin position="26"/>
        <end position="147"/>
    </location>
</feature>
<name>A0ABD3VA85_SINWO</name>
<dbReference type="Gene3D" id="3.40.30.10">
    <property type="entry name" value="Glutaredoxin"/>
    <property type="match status" value="1"/>
</dbReference>
<proteinExistence type="predicted"/>
<accession>A0ABD3VA85</accession>
<organism evidence="6 7">
    <name type="scientific">Sinanodonta woodiana</name>
    <name type="common">Chinese pond mussel</name>
    <name type="synonym">Anodonta woodiana</name>
    <dbReference type="NCBI Taxonomy" id="1069815"/>
    <lineage>
        <taxon>Eukaryota</taxon>
        <taxon>Metazoa</taxon>
        <taxon>Spiralia</taxon>
        <taxon>Lophotrochozoa</taxon>
        <taxon>Mollusca</taxon>
        <taxon>Bivalvia</taxon>
        <taxon>Autobranchia</taxon>
        <taxon>Heteroconchia</taxon>
        <taxon>Palaeoheterodonta</taxon>
        <taxon>Unionida</taxon>
        <taxon>Unionoidea</taxon>
        <taxon>Unionidae</taxon>
        <taxon>Unioninae</taxon>
        <taxon>Sinanodonta</taxon>
    </lineage>
</organism>
<dbReference type="InterPro" id="IPR016855">
    <property type="entry name" value="ERp29"/>
</dbReference>
<dbReference type="Proteomes" id="UP001634394">
    <property type="component" value="Unassembled WGS sequence"/>
</dbReference>
<keyword evidence="3" id="KW-0732">Signal</keyword>
<dbReference type="SUPFAM" id="SSF47933">
    <property type="entry name" value="ERP29 C domain-like"/>
    <property type="match status" value="1"/>
</dbReference>
<keyword evidence="7" id="KW-1185">Reference proteome</keyword>
<evidence type="ECO:0000259" key="5">
    <source>
        <dbReference type="Pfam" id="PF07912"/>
    </source>
</evidence>
<dbReference type="InterPro" id="IPR036249">
    <property type="entry name" value="Thioredoxin-like_sf"/>
</dbReference>
<dbReference type="CDD" id="cd00238">
    <property type="entry name" value="ERp29c"/>
    <property type="match status" value="1"/>
</dbReference>
<feature type="chain" id="PRO_5044754893" description="Endoplasmic reticulum resident protein 29" evidence="3">
    <location>
        <begin position="24"/>
        <end position="250"/>
    </location>
</feature>
<reference evidence="6 7" key="1">
    <citation type="submission" date="2024-11" db="EMBL/GenBank/DDBJ databases">
        <title>Chromosome-level genome assembly of the freshwater bivalve Anodonta woodiana.</title>
        <authorList>
            <person name="Chen X."/>
        </authorList>
    </citation>
    <scope>NUCLEOTIDE SEQUENCE [LARGE SCALE GENOMIC DNA]</scope>
    <source>
        <strain evidence="6">MN2024</strain>
        <tissue evidence="6">Gills</tissue>
    </source>
</reference>
<dbReference type="Pfam" id="PF07749">
    <property type="entry name" value="ERp29"/>
    <property type="match status" value="1"/>
</dbReference>
<feature type="domain" description="Endoplasmic reticulum resident protein 29 C-terminal" evidence="4">
    <location>
        <begin position="149"/>
        <end position="242"/>
    </location>
</feature>
<evidence type="ECO:0000313" key="7">
    <source>
        <dbReference type="Proteomes" id="UP001634394"/>
    </source>
</evidence>
<evidence type="ECO:0000256" key="1">
    <source>
        <dbReference type="ARBA" id="ARBA00014173"/>
    </source>
</evidence>